<name>A0A370IGP5_9EURY</name>
<reference evidence="3 4" key="1">
    <citation type="submission" date="2018-07" db="EMBL/GenBank/DDBJ databases">
        <title>Genome sequence of extremly halophilic archaeon Halopelagius longus strain BC12-B1.</title>
        <authorList>
            <person name="Zhang X."/>
        </authorList>
    </citation>
    <scope>NUCLEOTIDE SEQUENCE [LARGE SCALE GENOMIC DNA]</scope>
    <source>
        <strain evidence="3 4">BC12-B1</strain>
    </source>
</reference>
<protein>
    <submittedName>
        <fullName evidence="3">Uncharacterized protein</fullName>
    </submittedName>
</protein>
<keyword evidence="2" id="KW-1133">Transmembrane helix</keyword>
<organism evidence="3 4">
    <name type="scientific">Halopelagius longus</name>
    <dbReference type="NCBI Taxonomy" id="1236180"/>
    <lineage>
        <taxon>Archaea</taxon>
        <taxon>Methanobacteriati</taxon>
        <taxon>Methanobacteriota</taxon>
        <taxon>Stenosarchaea group</taxon>
        <taxon>Halobacteria</taxon>
        <taxon>Halobacteriales</taxon>
        <taxon>Haloferacaceae</taxon>
    </lineage>
</organism>
<keyword evidence="2" id="KW-0472">Membrane</keyword>
<dbReference type="EMBL" id="QQST01000003">
    <property type="protein sequence ID" value="RDI69800.1"/>
    <property type="molecule type" value="Genomic_DNA"/>
</dbReference>
<feature type="transmembrane region" description="Helical" evidence="2">
    <location>
        <begin position="230"/>
        <end position="249"/>
    </location>
</feature>
<comment type="caution">
    <text evidence="3">The sequence shown here is derived from an EMBL/GenBank/DDBJ whole genome shotgun (WGS) entry which is preliminary data.</text>
</comment>
<sequence length="394" mass="42424">MNVRHRRILLVGLLTVGLLAGGFVASGFLDGSAAPEHRTPPDARLYQPEETGSYLWPYTSRSRSVDGRTLAINVVVRGDRGTIRRALERRSEANWTVINETEGNESEARLDDGPPVQVGKSPWHPARGSSRYTYVTADPNASGRWVESSYQLATGTYLGHRTHIRAYPGPFGNWTAFQAHTEYWDWFRLRHTVTGVAPGARFVERDLRDEPFVGSVSREYHGLGGGGSDGWLTVIDFASTGLIVGVAFPRSSRRRWNLSDAALPVSLAGLVVGVRTAGITAEQAMPGVTPKLFAAVLYPTLVFGLPALATYFARGRPPTRTALVAAAGLGAGFVLDLSGVGISTVPVSLVLHRFTLMGSIGLLAYGVARDDGRLTALGVSAWFVTLAASLFGYV</sequence>
<gene>
    <name evidence="3" type="ORF">DWB78_16755</name>
</gene>
<accession>A0A370IGP5</accession>
<proteinExistence type="predicted"/>
<keyword evidence="2" id="KW-0812">Transmembrane</keyword>
<feature type="region of interest" description="Disordered" evidence="1">
    <location>
        <begin position="102"/>
        <end position="123"/>
    </location>
</feature>
<evidence type="ECO:0000256" key="1">
    <source>
        <dbReference type="SAM" id="MobiDB-lite"/>
    </source>
</evidence>
<feature type="transmembrane region" description="Helical" evidence="2">
    <location>
        <begin position="292"/>
        <end position="313"/>
    </location>
</feature>
<evidence type="ECO:0000313" key="3">
    <source>
        <dbReference type="EMBL" id="RDI69800.1"/>
    </source>
</evidence>
<feature type="transmembrane region" description="Helical" evidence="2">
    <location>
        <begin position="374"/>
        <end position="393"/>
    </location>
</feature>
<dbReference type="AlphaFoldDB" id="A0A370IGP5"/>
<feature type="transmembrane region" description="Helical" evidence="2">
    <location>
        <begin position="261"/>
        <end position="280"/>
    </location>
</feature>
<feature type="transmembrane region" description="Helical" evidence="2">
    <location>
        <begin position="349"/>
        <end position="367"/>
    </location>
</feature>
<evidence type="ECO:0000256" key="2">
    <source>
        <dbReference type="SAM" id="Phobius"/>
    </source>
</evidence>
<feature type="transmembrane region" description="Helical" evidence="2">
    <location>
        <begin position="322"/>
        <end position="343"/>
    </location>
</feature>
<evidence type="ECO:0000313" key="4">
    <source>
        <dbReference type="Proteomes" id="UP000255421"/>
    </source>
</evidence>
<dbReference type="Proteomes" id="UP000255421">
    <property type="component" value="Unassembled WGS sequence"/>
</dbReference>
<keyword evidence="4" id="KW-1185">Reference proteome</keyword>